<organism evidence="1 2">
    <name type="scientific">Cellulomonas terrae</name>
    <dbReference type="NCBI Taxonomy" id="311234"/>
    <lineage>
        <taxon>Bacteria</taxon>
        <taxon>Bacillati</taxon>
        <taxon>Actinomycetota</taxon>
        <taxon>Actinomycetes</taxon>
        <taxon>Micrococcales</taxon>
        <taxon>Cellulomonadaceae</taxon>
        <taxon>Cellulomonas</taxon>
    </lineage>
</organism>
<dbReference type="RefSeq" id="WP_146847500.1">
    <property type="nucleotide sequence ID" value="NZ_BJWH01000023.1"/>
</dbReference>
<evidence type="ECO:0008006" key="3">
    <source>
        <dbReference type="Google" id="ProtNLM"/>
    </source>
</evidence>
<accession>A0A511JQR9</accession>
<keyword evidence="2" id="KW-1185">Reference proteome</keyword>
<dbReference type="AlphaFoldDB" id="A0A511JQR9"/>
<gene>
    <name evidence="1" type="ORF">CTE05_34200</name>
</gene>
<protein>
    <recommendedName>
        <fullName evidence="3">Antitoxin Xre/MbcA/ParS-like toxin-binding domain-containing protein</fullName>
    </recommendedName>
</protein>
<proteinExistence type="predicted"/>
<evidence type="ECO:0000313" key="2">
    <source>
        <dbReference type="Proteomes" id="UP000321049"/>
    </source>
</evidence>
<dbReference type="EMBL" id="BJWH01000023">
    <property type="protein sequence ID" value="GEL99873.1"/>
    <property type="molecule type" value="Genomic_DNA"/>
</dbReference>
<dbReference type="OrthoDB" id="4748714at2"/>
<evidence type="ECO:0000313" key="1">
    <source>
        <dbReference type="EMBL" id="GEL99873.1"/>
    </source>
</evidence>
<sequence length="127" mass="13725">MPTNFTIAQNHRDSLKVDLPQAVRELVDTLGPTLVAAAAGIKDRKAPGEWIAGTRVVRDAAVERRLRLAHRALTAITAHDGPGVARSWFLGGNPLLGESTPISAIREDRDVEVVRAIDAQVNDDWTG</sequence>
<name>A0A511JQR9_9CELL</name>
<comment type="caution">
    <text evidence="1">The sequence shown here is derived from an EMBL/GenBank/DDBJ whole genome shotgun (WGS) entry which is preliminary data.</text>
</comment>
<dbReference type="Proteomes" id="UP000321049">
    <property type="component" value="Unassembled WGS sequence"/>
</dbReference>
<reference evidence="1 2" key="1">
    <citation type="submission" date="2019-07" db="EMBL/GenBank/DDBJ databases">
        <title>Whole genome shotgun sequence of Cellulomonas terrae NBRC 100819.</title>
        <authorList>
            <person name="Hosoyama A."/>
            <person name="Uohara A."/>
            <person name="Ohji S."/>
            <person name="Ichikawa N."/>
        </authorList>
    </citation>
    <scope>NUCLEOTIDE SEQUENCE [LARGE SCALE GENOMIC DNA]</scope>
    <source>
        <strain evidence="1 2">NBRC 100819</strain>
    </source>
</reference>